<sequence length="69" mass="7609">MFTEGRGGVRSKLDNFTGDSCIVGIEISSSYHIVRKFVFGDGPEADLFYHCGVGKQSFYKASNLVLWAV</sequence>
<name>A0AB73N9K4_9LEPT</name>
<protein>
    <submittedName>
        <fullName evidence="1">Uncharacterized protein</fullName>
    </submittedName>
</protein>
<organism evidence="1 2">
    <name type="scientific">Leptospira santarosai</name>
    <dbReference type="NCBI Taxonomy" id="28183"/>
    <lineage>
        <taxon>Bacteria</taxon>
        <taxon>Pseudomonadati</taxon>
        <taxon>Spirochaetota</taxon>
        <taxon>Spirochaetia</taxon>
        <taxon>Leptospirales</taxon>
        <taxon>Leptospiraceae</taxon>
        <taxon>Leptospira</taxon>
    </lineage>
</organism>
<accession>A0AB73N9K4</accession>
<reference evidence="1 2" key="1">
    <citation type="submission" date="2017-01" db="EMBL/GenBank/DDBJ databases">
        <title>Comparative genomic analysis of Brazilian Leptospira santarosai.</title>
        <authorList>
            <person name="Moreno L.Z."/>
            <person name="Miraglia F."/>
            <person name="Kremer F.S."/>
            <person name="Eslabao M.R."/>
            <person name="Lilenbaum W."/>
            <person name="Dellagostin O.A."/>
            <person name="Moreno A.M."/>
        </authorList>
    </citation>
    <scope>NUCLEOTIDE SEQUENCE [LARGE SCALE GENOMIC DNA]</scope>
    <source>
        <strain evidence="1 2">M52/8-19</strain>
    </source>
</reference>
<evidence type="ECO:0000313" key="2">
    <source>
        <dbReference type="Proteomes" id="UP000189337"/>
    </source>
</evidence>
<dbReference type="Proteomes" id="UP000189337">
    <property type="component" value="Unassembled WGS sequence"/>
</dbReference>
<dbReference type="EMBL" id="MTSU01000004">
    <property type="protein sequence ID" value="ONF93666.1"/>
    <property type="molecule type" value="Genomic_DNA"/>
</dbReference>
<evidence type="ECO:0000313" key="1">
    <source>
        <dbReference type="EMBL" id="ONF93666.1"/>
    </source>
</evidence>
<gene>
    <name evidence="1" type="ORF">BWD14_06260</name>
</gene>
<comment type="caution">
    <text evidence="1">The sequence shown here is derived from an EMBL/GenBank/DDBJ whole genome shotgun (WGS) entry which is preliminary data.</text>
</comment>
<proteinExistence type="predicted"/>
<dbReference type="AlphaFoldDB" id="A0AB73N9K4"/>